<reference evidence="2 3" key="1">
    <citation type="submission" date="2018-06" db="EMBL/GenBank/DDBJ databases">
        <authorList>
            <consortium name="Pathogen Informatics"/>
            <person name="Doyle S."/>
        </authorList>
    </citation>
    <scope>NUCLEOTIDE SEQUENCE [LARGE SCALE GENOMIC DNA]</scope>
    <source>
        <strain evidence="2 3">NCTC1934</strain>
    </source>
</reference>
<name>A0A378YI50_9NOCA</name>
<protein>
    <submittedName>
        <fullName evidence="2">Uncharacterized protein</fullName>
    </submittedName>
</protein>
<evidence type="ECO:0000313" key="2">
    <source>
        <dbReference type="EMBL" id="SUA76161.1"/>
    </source>
</evidence>
<proteinExistence type="predicted"/>
<feature type="transmembrane region" description="Helical" evidence="1">
    <location>
        <begin position="12"/>
        <end position="31"/>
    </location>
</feature>
<gene>
    <name evidence="2" type="ORF">NCTC1934_02415</name>
</gene>
<sequence length="32" mass="3748">MNYFSLQLLNNFLPMILNLSLLGMRGGGMYYY</sequence>
<evidence type="ECO:0000313" key="3">
    <source>
        <dbReference type="Proteomes" id="UP000255467"/>
    </source>
</evidence>
<keyword evidence="1" id="KW-0812">Transmembrane</keyword>
<keyword evidence="1" id="KW-1133">Transmembrane helix</keyword>
<keyword evidence="1" id="KW-0472">Membrane</keyword>
<accession>A0A378YI50</accession>
<dbReference type="EMBL" id="UGRY01000002">
    <property type="protein sequence ID" value="SUA76161.1"/>
    <property type="molecule type" value="Genomic_DNA"/>
</dbReference>
<dbReference type="STRING" id="1406858.GCA_000710895_02253"/>
<dbReference type="AlphaFoldDB" id="A0A378YI50"/>
<dbReference type="Proteomes" id="UP000255467">
    <property type="component" value="Unassembled WGS sequence"/>
</dbReference>
<evidence type="ECO:0000256" key="1">
    <source>
        <dbReference type="SAM" id="Phobius"/>
    </source>
</evidence>
<organism evidence="2 3">
    <name type="scientific">Nocardia otitidiscaviarum</name>
    <dbReference type="NCBI Taxonomy" id="1823"/>
    <lineage>
        <taxon>Bacteria</taxon>
        <taxon>Bacillati</taxon>
        <taxon>Actinomycetota</taxon>
        <taxon>Actinomycetes</taxon>
        <taxon>Mycobacteriales</taxon>
        <taxon>Nocardiaceae</taxon>
        <taxon>Nocardia</taxon>
    </lineage>
</organism>
<keyword evidence="3" id="KW-1185">Reference proteome</keyword>